<keyword evidence="3" id="KW-1185">Reference proteome</keyword>
<dbReference type="EMBL" id="BAABGT010000063">
    <property type="protein sequence ID" value="GAA4551022.1"/>
    <property type="molecule type" value="Genomic_DNA"/>
</dbReference>
<reference evidence="3" key="1">
    <citation type="journal article" date="2019" name="Int. J. Syst. Evol. Microbiol.">
        <title>The Global Catalogue of Microorganisms (GCM) 10K type strain sequencing project: providing services to taxonomists for standard genome sequencing and annotation.</title>
        <authorList>
            <consortium name="The Broad Institute Genomics Platform"/>
            <consortium name="The Broad Institute Genome Sequencing Center for Infectious Disease"/>
            <person name="Wu L."/>
            <person name="Ma J."/>
        </authorList>
    </citation>
    <scope>NUCLEOTIDE SEQUENCE [LARGE SCALE GENOMIC DNA]</scope>
    <source>
        <strain evidence="3">JCM 17906</strain>
    </source>
</reference>
<evidence type="ECO:0000313" key="3">
    <source>
        <dbReference type="Proteomes" id="UP001501598"/>
    </source>
</evidence>
<evidence type="ECO:0000313" key="2">
    <source>
        <dbReference type="EMBL" id="GAA4551022.1"/>
    </source>
</evidence>
<gene>
    <name evidence="2" type="ORF">GCM10023175_42140</name>
</gene>
<comment type="caution">
    <text evidence="2">The sequence shown here is derived from an EMBL/GenBank/DDBJ whole genome shotgun (WGS) entry which is preliminary data.</text>
</comment>
<proteinExistence type="predicted"/>
<accession>A0ABP8RVJ3</accession>
<organism evidence="2 3">
    <name type="scientific">Pseudonocardia xishanensis</name>
    <dbReference type="NCBI Taxonomy" id="630995"/>
    <lineage>
        <taxon>Bacteria</taxon>
        <taxon>Bacillati</taxon>
        <taxon>Actinomycetota</taxon>
        <taxon>Actinomycetes</taxon>
        <taxon>Pseudonocardiales</taxon>
        <taxon>Pseudonocardiaceae</taxon>
        <taxon>Pseudonocardia</taxon>
    </lineage>
</organism>
<protein>
    <submittedName>
        <fullName evidence="2">Uncharacterized protein</fullName>
    </submittedName>
</protein>
<dbReference type="Proteomes" id="UP001501598">
    <property type="component" value="Unassembled WGS sequence"/>
</dbReference>
<evidence type="ECO:0000256" key="1">
    <source>
        <dbReference type="SAM" id="MobiDB-lite"/>
    </source>
</evidence>
<name>A0ABP8RVJ3_9PSEU</name>
<feature type="region of interest" description="Disordered" evidence="1">
    <location>
        <begin position="14"/>
        <end position="34"/>
    </location>
</feature>
<sequence length="116" mass="12311">MPCAHLTDRAAGAAPCRYPNHDPASASPTPTTQSIADRAALTHPCRLAHRSLTMTATGAPGVNRDQRQHRHVTAAPVGLLLAQFTPTFVIPLLSATGHPRALIMCPPRVNQPLARS</sequence>